<evidence type="ECO:0000313" key="4">
    <source>
        <dbReference type="RefSeq" id="XP_019630249.1"/>
    </source>
</evidence>
<dbReference type="Proteomes" id="UP000515135">
    <property type="component" value="Unplaced"/>
</dbReference>
<proteinExistence type="predicted"/>
<evidence type="ECO:0000313" key="3">
    <source>
        <dbReference type="Proteomes" id="UP000515135"/>
    </source>
</evidence>
<protein>
    <submittedName>
        <fullName evidence="4">Uncharacterized protein LOC109474388</fullName>
    </submittedName>
</protein>
<sequence>MLPAARQVDQRKYTSLLAQGGGGSIGNNTGLTETAAVPNPHVDLQHDEQPPQEDPQPAPSRYSLHKQREINAWKDVREPIFCTSLKLSGPLSNTCSICRKEHTEDMSLYRCMDCGPTATFCIECLKQQHKNSLHLPEVWKDHCFQPMLDICNFLHRVDHPSCPSSYYREVRVFDNSGRLRFVHINFCKCEPELVSLVRYGLWGASENPQTAFAVSLLEWLVILGNECHVSVEGFCNSIRWKNNLSLPEINML</sequence>
<feature type="region of interest" description="Disordered" evidence="1">
    <location>
        <begin position="41"/>
        <end position="60"/>
    </location>
</feature>
<reference evidence="4" key="1">
    <citation type="submission" date="2025-08" db="UniProtKB">
        <authorList>
            <consortium name="RefSeq"/>
        </authorList>
    </citation>
    <scope>IDENTIFICATION</scope>
    <source>
        <tissue evidence="4">Gonad</tissue>
    </source>
</reference>
<keyword evidence="3" id="KW-1185">Reference proteome</keyword>
<evidence type="ECO:0000259" key="2">
    <source>
        <dbReference type="Pfam" id="PF18802"/>
    </source>
</evidence>
<accession>A0A6P4Z8N6</accession>
<organism evidence="3 4">
    <name type="scientific">Branchiostoma belcheri</name>
    <name type="common">Amphioxus</name>
    <dbReference type="NCBI Taxonomy" id="7741"/>
    <lineage>
        <taxon>Eukaryota</taxon>
        <taxon>Metazoa</taxon>
        <taxon>Chordata</taxon>
        <taxon>Cephalochordata</taxon>
        <taxon>Leptocardii</taxon>
        <taxon>Amphioxiformes</taxon>
        <taxon>Branchiostomatidae</taxon>
        <taxon>Branchiostoma</taxon>
    </lineage>
</organism>
<feature type="domain" description="CxC1-like cysteine cluster associated with KDZ transposases" evidence="2">
    <location>
        <begin position="162"/>
        <end position="239"/>
    </location>
</feature>
<evidence type="ECO:0000256" key="1">
    <source>
        <dbReference type="SAM" id="MobiDB-lite"/>
    </source>
</evidence>
<dbReference type="RefSeq" id="XP_019630249.1">
    <property type="nucleotide sequence ID" value="XM_019774690.1"/>
</dbReference>
<dbReference type="Pfam" id="PF18802">
    <property type="entry name" value="CxC1"/>
    <property type="match status" value="1"/>
</dbReference>
<dbReference type="PANTHER" id="PTHR33096:SF1">
    <property type="entry name" value="CXC1-LIKE CYSTEINE CLUSTER ASSOCIATED WITH KDZ TRANSPOSASES DOMAIN-CONTAINING PROTEIN"/>
    <property type="match status" value="1"/>
</dbReference>
<gene>
    <name evidence="4" type="primary">LOC109474388</name>
</gene>
<name>A0A6P4Z8N6_BRABE</name>
<dbReference type="GeneID" id="109474388"/>
<dbReference type="KEGG" id="bbel:109474388"/>
<dbReference type="AlphaFoldDB" id="A0A6P4Z8N6"/>
<dbReference type="OrthoDB" id="8861403at2759"/>
<dbReference type="InterPro" id="IPR041320">
    <property type="entry name" value="CxC1"/>
</dbReference>
<dbReference type="PANTHER" id="PTHR33096">
    <property type="entry name" value="CXC2 DOMAIN-CONTAINING PROTEIN"/>
    <property type="match status" value="1"/>
</dbReference>